<gene>
    <name evidence="9" type="ORF">Ocin01_02460</name>
</gene>
<dbReference type="GO" id="GO:0016567">
    <property type="term" value="P:protein ubiquitination"/>
    <property type="evidence" value="ECO:0007669"/>
    <property type="project" value="UniProtKB-UniPathway"/>
</dbReference>
<dbReference type="UniPathway" id="UPA00143"/>
<evidence type="ECO:0000256" key="7">
    <source>
        <dbReference type="ARBA" id="ARBA00043912"/>
    </source>
</evidence>
<dbReference type="Gene3D" id="1.25.40.420">
    <property type="match status" value="1"/>
</dbReference>
<organism evidence="9 10">
    <name type="scientific">Orchesella cincta</name>
    <name type="common">Springtail</name>
    <name type="synonym">Podura cincta</name>
    <dbReference type="NCBI Taxonomy" id="48709"/>
    <lineage>
        <taxon>Eukaryota</taxon>
        <taxon>Metazoa</taxon>
        <taxon>Ecdysozoa</taxon>
        <taxon>Arthropoda</taxon>
        <taxon>Hexapoda</taxon>
        <taxon>Collembola</taxon>
        <taxon>Entomobryomorpha</taxon>
        <taxon>Entomobryoidea</taxon>
        <taxon>Orchesellidae</taxon>
        <taxon>Orchesellinae</taxon>
        <taxon>Orchesella</taxon>
    </lineage>
</organism>
<dbReference type="InterPro" id="IPR017096">
    <property type="entry name" value="BTB-kelch_protein"/>
</dbReference>
<dbReference type="InterPro" id="IPR015915">
    <property type="entry name" value="Kelch-typ_b-propeller"/>
</dbReference>
<dbReference type="PANTHER" id="PTHR24412:SF497">
    <property type="entry name" value="KELCH-LIKE PROTEIN 18"/>
    <property type="match status" value="1"/>
</dbReference>
<evidence type="ECO:0000256" key="2">
    <source>
        <dbReference type="ARBA" id="ARBA00013699"/>
    </source>
</evidence>
<dbReference type="SMART" id="SM00225">
    <property type="entry name" value="BTB"/>
    <property type="match status" value="1"/>
</dbReference>
<dbReference type="STRING" id="48709.A0A1D2NGJ0"/>
<evidence type="ECO:0000313" key="10">
    <source>
        <dbReference type="Proteomes" id="UP000094527"/>
    </source>
</evidence>
<name>A0A1D2NGJ0_ORCCI</name>
<dbReference type="InterPro" id="IPR006652">
    <property type="entry name" value="Kelch_1"/>
</dbReference>
<evidence type="ECO:0000256" key="6">
    <source>
        <dbReference type="ARBA" id="ARBA00023203"/>
    </source>
</evidence>
<dbReference type="Proteomes" id="UP000094527">
    <property type="component" value="Unassembled WGS sequence"/>
</dbReference>
<dbReference type="PROSITE" id="PS50097">
    <property type="entry name" value="BTB"/>
    <property type="match status" value="1"/>
</dbReference>
<dbReference type="PRINTS" id="PR00501">
    <property type="entry name" value="KELCHREPEAT"/>
</dbReference>
<dbReference type="SMART" id="SM00612">
    <property type="entry name" value="Kelch"/>
    <property type="match status" value="6"/>
</dbReference>
<accession>A0A1D2NGJ0</accession>
<dbReference type="GO" id="GO:0003779">
    <property type="term" value="F:actin binding"/>
    <property type="evidence" value="ECO:0007669"/>
    <property type="project" value="UniProtKB-KW"/>
</dbReference>
<dbReference type="InterPro" id="IPR011333">
    <property type="entry name" value="SKP1/BTB/POZ_sf"/>
</dbReference>
<evidence type="ECO:0000256" key="5">
    <source>
        <dbReference type="ARBA" id="ARBA00022786"/>
    </source>
</evidence>
<dbReference type="PANTHER" id="PTHR24412">
    <property type="entry name" value="KELCH PROTEIN"/>
    <property type="match status" value="1"/>
</dbReference>
<keyword evidence="3" id="KW-0880">Kelch repeat</keyword>
<dbReference type="Pfam" id="PF00651">
    <property type="entry name" value="BTB"/>
    <property type="match status" value="1"/>
</dbReference>
<dbReference type="OrthoDB" id="45365at2759"/>
<evidence type="ECO:0000313" key="9">
    <source>
        <dbReference type="EMBL" id="ODN04215.1"/>
    </source>
</evidence>
<comment type="pathway">
    <text evidence="1">Protein modification; protein ubiquitination.</text>
</comment>
<dbReference type="Pfam" id="PF24681">
    <property type="entry name" value="Kelch_KLHDC2_KLHL20_DRC7"/>
    <property type="match status" value="1"/>
</dbReference>
<evidence type="ECO:0000256" key="3">
    <source>
        <dbReference type="ARBA" id="ARBA00022441"/>
    </source>
</evidence>
<dbReference type="OMA" id="DRWTIVT"/>
<sequence>MSIVIRKASYKTSFPQVKLGQLYEMFFLNVQVDENAIQAHRIVLAATIPYFHAMFTTDMMEAKQNEVTLKGMDYEALESLVNFAYTGRIMININNVQSIMMCASFLQLNKVKDACAKFLTRRLTSENVLGIRAFVDTLHCESVVKEADKFIQKHFLNVSRSDEFLQLSVSDVQTILGCDDLNVESEEQVYTVLMNWVRKDSEMRGVHLPHLLKFIRMPLLSPEFITDHVATETLIRSSHECRDLLDEARDYYLLPERRSSMQTFRTRPRCCDDVVGLIYVVGGLTKSGTWSQNPNLLNYSGDSISTVEVYDPLTDRWKVAEAMKMLRSRVGVAVMKNRLYAIGGFNGQERLATVEVYDPNTKAWSKVAPMNFRRSAVGAAALNDRLYVCGGYDGTSSLNTVECYYPEKNDWMMTTSMTKHRSAAGVVAFQGYIYALGGHDGLSIFDSVEKYDPQTGQWTPVAPMLTKRCRLGAASLNNKLYVCGGYDGSTFLRSVEVYDPIADLWTEIAPMSLMRSRVALVANLGKLWAIGGYDGASNLSTVEVYDPVKNTWKNAPPMCAHEGGVGVGVIPVDSS</sequence>
<dbReference type="EMBL" id="LJIJ01000051">
    <property type="protein sequence ID" value="ODN04215.1"/>
    <property type="molecule type" value="Genomic_DNA"/>
</dbReference>
<dbReference type="Gene3D" id="2.120.10.80">
    <property type="entry name" value="Kelch-type beta propeller"/>
    <property type="match status" value="2"/>
</dbReference>
<dbReference type="InterPro" id="IPR000210">
    <property type="entry name" value="BTB/POZ_dom"/>
</dbReference>
<dbReference type="SUPFAM" id="SSF117281">
    <property type="entry name" value="Kelch motif"/>
    <property type="match status" value="1"/>
</dbReference>
<comment type="caution">
    <text evidence="9">The sequence shown here is derived from an EMBL/GenBank/DDBJ whole genome shotgun (WGS) entry which is preliminary data.</text>
</comment>
<keyword evidence="6" id="KW-0009">Actin-binding</keyword>
<dbReference type="SUPFAM" id="SSF54695">
    <property type="entry name" value="POZ domain"/>
    <property type="match status" value="1"/>
</dbReference>
<comment type="function">
    <text evidence="7">Probable substrate-specific adapter of an E3 ubiquitin-protein ligase complex which mediates the ubiquitination and subsequent proteasomal degradation of target proteins. May have a role in synapse differentiation and growth.</text>
</comment>
<dbReference type="Pfam" id="PF07707">
    <property type="entry name" value="BACK"/>
    <property type="match status" value="1"/>
</dbReference>
<protein>
    <recommendedName>
        <fullName evidence="2">Kelch-like protein diablo</fullName>
    </recommendedName>
</protein>
<evidence type="ECO:0000259" key="8">
    <source>
        <dbReference type="PROSITE" id="PS50097"/>
    </source>
</evidence>
<dbReference type="FunFam" id="1.25.40.420:FF:000001">
    <property type="entry name" value="Kelch-like family member 12"/>
    <property type="match status" value="1"/>
</dbReference>
<reference evidence="9 10" key="1">
    <citation type="journal article" date="2016" name="Genome Biol. Evol.">
        <title>Gene Family Evolution Reflects Adaptation to Soil Environmental Stressors in the Genome of the Collembolan Orchesella cincta.</title>
        <authorList>
            <person name="Faddeeva-Vakhrusheva A."/>
            <person name="Derks M.F."/>
            <person name="Anvar S.Y."/>
            <person name="Agamennone V."/>
            <person name="Suring W."/>
            <person name="Smit S."/>
            <person name="van Straalen N.M."/>
            <person name="Roelofs D."/>
        </authorList>
    </citation>
    <scope>NUCLEOTIDE SEQUENCE [LARGE SCALE GENOMIC DNA]</scope>
    <source>
        <tissue evidence="9">Mixed pool</tissue>
    </source>
</reference>
<dbReference type="PIRSF" id="PIRSF037037">
    <property type="entry name" value="Kelch-like_protein_gigaxonin"/>
    <property type="match status" value="1"/>
</dbReference>
<dbReference type="SMART" id="SM00875">
    <property type="entry name" value="BACK"/>
    <property type="match status" value="1"/>
</dbReference>
<evidence type="ECO:0000256" key="4">
    <source>
        <dbReference type="ARBA" id="ARBA00022737"/>
    </source>
</evidence>
<proteinExistence type="predicted"/>
<dbReference type="Gene3D" id="3.30.710.10">
    <property type="entry name" value="Potassium Channel Kv1.1, Chain A"/>
    <property type="match status" value="1"/>
</dbReference>
<keyword evidence="10" id="KW-1185">Reference proteome</keyword>
<feature type="domain" description="BTB" evidence="8">
    <location>
        <begin position="24"/>
        <end position="93"/>
    </location>
</feature>
<keyword evidence="4" id="KW-0677">Repeat</keyword>
<keyword evidence="5" id="KW-0833">Ubl conjugation pathway</keyword>
<evidence type="ECO:0000256" key="1">
    <source>
        <dbReference type="ARBA" id="ARBA00004906"/>
    </source>
</evidence>
<dbReference type="InterPro" id="IPR011705">
    <property type="entry name" value="BACK"/>
</dbReference>
<dbReference type="Pfam" id="PF01344">
    <property type="entry name" value="Kelch_1"/>
    <property type="match status" value="2"/>
</dbReference>
<dbReference type="AlphaFoldDB" id="A0A1D2NGJ0"/>